<dbReference type="AlphaFoldDB" id="A0AAN4W5T4"/>
<dbReference type="GO" id="GO:0004674">
    <property type="term" value="F:protein serine/threonine kinase activity"/>
    <property type="evidence" value="ECO:0007669"/>
    <property type="project" value="TreeGrafter"/>
</dbReference>
<dbReference type="InterPro" id="IPR012893">
    <property type="entry name" value="HipA-like_C"/>
</dbReference>
<keyword evidence="6" id="KW-1185">Reference proteome</keyword>
<name>A0AAN4W5T4_9BACT</name>
<proteinExistence type="inferred from homology"/>
<dbReference type="GO" id="GO:0005829">
    <property type="term" value="C:cytosol"/>
    <property type="evidence" value="ECO:0007669"/>
    <property type="project" value="TreeGrafter"/>
</dbReference>
<dbReference type="RefSeq" id="WP_338239896.1">
    <property type="nucleotide sequence ID" value="NZ_BQKE01000007.1"/>
</dbReference>
<evidence type="ECO:0000256" key="1">
    <source>
        <dbReference type="ARBA" id="ARBA00010164"/>
    </source>
</evidence>
<dbReference type="PANTHER" id="PTHR37419">
    <property type="entry name" value="SERINE/THREONINE-PROTEIN KINASE TOXIN HIPA"/>
    <property type="match status" value="1"/>
</dbReference>
<dbReference type="Gene3D" id="1.10.1070.20">
    <property type="match status" value="1"/>
</dbReference>
<evidence type="ECO:0000313" key="5">
    <source>
        <dbReference type="EMBL" id="GJM64847.1"/>
    </source>
</evidence>
<evidence type="ECO:0000256" key="3">
    <source>
        <dbReference type="ARBA" id="ARBA00022777"/>
    </source>
</evidence>
<keyword evidence="2" id="KW-0808">Transferase</keyword>
<dbReference type="EMBL" id="BQKE01000007">
    <property type="protein sequence ID" value="GJM64847.1"/>
    <property type="molecule type" value="Genomic_DNA"/>
</dbReference>
<feature type="domain" description="HipA-like C-terminal" evidence="4">
    <location>
        <begin position="14"/>
        <end position="243"/>
    </location>
</feature>
<protein>
    <recommendedName>
        <fullName evidence="4">HipA-like C-terminal domain-containing protein</fullName>
    </recommendedName>
</protein>
<comment type="caution">
    <text evidence="5">The sequence shown here is derived from an EMBL/GenBank/DDBJ whole genome shotgun (WGS) entry which is preliminary data.</text>
</comment>
<organism evidence="5 6">
    <name type="scientific">Persicobacter diffluens</name>
    <dbReference type="NCBI Taxonomy" id="981"/>
    <lineage>
        <taxon>Bacteria</taxon>
        <taxon>Pseudomonadati</taxon>
        <taxon>Bacteroidota</taxon>
        <taxon>Cytophagia</taxon>
        <taxon>Cytophagales</taxon>
        <taxon>Persicobacteraceae</taxon>
        <taxon>Persicobacter</taxon>
    </lineage>
</organism>
<comment type="similarity">
    <text evidence="1">Belongs to the HipA Ser/Thr kinase family.</text>
</comment>
<dbReference type="Pfam" id="PF07804">
    <property type="entry name" value="HipA_C"/>
    <property type="match status" value="1"/>
</dbReference>
<evidence type="ECO:0000313" key="6">
    <source>
        <dbReference type="Proteomes" id="UP001310022"/>
    </source>
</evidence>
<evidence type="ECO:0000259" key="4">
    <source>
        <dbReference type="Pfam" id="PF07804"/>
    </source>
</evidence>
<dbReference type="PANTHER" id="PTHR37419:SF1">
    <property type="entry name" value="SERINE_THREONINE-PROTEIN KINASE TOXIN HIPA"/>
    <property type="match status" value="1"/>
</dbReference>
<dbReference type="InterPro" id="IPR052028">
    <property type="entry name" value="HipA_Ser/Thr_kinase"/>
</dbReference>
<dbReference type="Proteomes" id="UP001310022">
    <property type="component" value="Unassembled WGS sequence"/>
</dbReference>
<gene>
    <name evidence="5" type="ORF">PEDI_53990</name>
</gene>
<sequence>MKLEVRRGGIPSPMSISGVQEKESFVLDGNVLRPKNPGEHSTHILKFPTGHRAGNDTPANEHLTMSIARDIMKINTAESQLITLDDGSEAYVTKRFDIIKDGVNLEMYEFNMFLEHDDKYAASYEELADTIKSYSCLPAVDLLDFYTIIIFNYLFSNGDAHAKNFAFLGEIGALRISPMYDVLNTKIHVDDSYLALELFRDGEYPKAFEANGFYTGADFIEFGERIGLPSKTCKKVINQMCKHEEKVKKAIASSSMSEASKEAYLSMFLNRQKCLLS</sequence>
<evidence type="ECO:0000256" key="2">
    <source>
        <dbReference type="ARBA" id="ARBA00022679"/>
    </source>
</evidence>
<reference evidence="5 6" key="1">
    <citation type="submission" date="2021-12" db="EMBL/GenBank/DDBJ databases">
        <title>Genome sequencing of bacteria with rrn-lacking chromosome and rrn-plasmid.</title>
        <authorList>
            <person name="Anda M."/>
            <person name="Iwasaki W."/>
        </authorList>
    </citation>
    <scope>NUCLEOTIDE SEQUENCE [LARGE SCALE GENOMIC DNA]</scope>
    <source>
        <strain evidence="5 6">NBRC 15940</strain>
    </source>
</reference>
<accession>A0AAN4W5T4</accession>
<keyword evidence="3" id="KW-0418">Kinase</keyword>